<reference evidence="1 2" key="1">
    <citation type="submission" date="2017-06" db="EMBL/GenBank/DDBJ databases">
        <title>Ant-infecting Ophiocordyceps genomes reveal a high diversity of potential behavioral manipulation genes and a possible major role for enterotoxins.</title>
        <authorList>
            <person name="De Bekker C."/>
            <person name="Evans H.C."/>
            <person name="Brachmann A."/>
            <person name="Hughes D.P."/>
        </authorList>
    </citation>
    <scope>NUCLEOTIDE SEQUENCE [LARGE SCALE GENOMIC DNA]</scope>
    <source>
        <strain evidence="1 2">Map64</strain>
    </source>
</reference>
<organism evidence="1 2">
    <name type="scientific">Ophiocordyceps australis</name>
    <dbReference type="NCBI Taxonomy" id="1399860"/>
    <lineage>
        <taxon>Eukaryota</taxon>
        <taxon>Fungi</taxon>
        <taxon>Dikarya</taxon>
        <taxon>Ascomycota</taxon>
        <taxon>Pezizomycotina</taxon>
        <taxon>Sordariomycetes</taxon>
        <taxon>Hypocreomycetidae</taxon>
        <taxon>Hypocreales</taxon>
        <taxon>Ophiocordycipitaceae</taxon>
        <taxon>Ophiocordyceps</taxon>
    </lineage>
</organism>
<dbReference type="OrthoDB" id="4915430at2759"/>
<protein>
    <submittedName>
        <fullName evidence="1">Uncharacterized protein</fullName>
    </submittedName>
</protein>
<name>A0A2C5XB67_9HYPO</name>
<dbReference type="EMBL" id="NJET01000015">
    <property type="protein sequence ID" value="PHH65689.1"/>
    <property type="molecule type" value="Genomic_DNA"/>
</dbReference>
<evidence type="ECO:0000313" key="1">
    <source>
        <dbReference type="EMBL" id="PHH65689.1"/>
    </source>
</evidence>
<dbReference type="AlphaFoldDB" id="A0A2C5XB67"/>
<sequence length="113" mass="12886">MDGPNKPLSTTVFIKKSHVPRLTVASVRDDCMFVLNNGQWFDPQLDSVWTPGDPVEAWSRIATYLRPVIPENMRPKECPRSKDRILSKRKVPEPEPSEEFWSEAIVVGGFKGF</sequence>
<comment type="caution">
    <text evidence="1">The sequence shown here is derived from an EMBL/GenBank/DDBJ whole genome shotgun (WGS) entry which is preliminary data.</text>
</comment>
<evidence type="ECO:0000313" key="2">
    <source>
        <dbReference type="Proteomes" id="UP000226192"/>
    </source>
</evidence>
<gene>
    <name evidence="1" type="ORF">CDD81_1775</name>
</gene>
<keyword evidence="2" id="KW-1185">Reference proteome</keyword>
<accession>A0A2C5XB67</accession>
<dbReference type="Proteomes" id="UP000226192">
    <property type="component" value="Unassembled WGS sequence"/>
</dbReference>
<proteinExistence type="predicted"/>